<organism evidence="2 7">
    <name type="scientific">Bacteroides cellulosilyticus</name>
    <dbReference type="NCBI Taxonomy" id="246787"/>
    <lineage>
        <taxon>Bacteria</taxon>
        <taxon>Pseudomonadati</taxon>
        <taxon>Bacteroidota</taxon>
        <taxon>Bacteroidia</taxon>
        <taxon>Bacteroidales</taxon>
        <taxon>Bacteroidaceae</taxon>
        <taxon>Bacteroides</taxon>
    </lineage>
</organism>
<name>A0A0P0G7Z8_9BACE</name>
<keyword evidence="1" id="KW-0472">Membrane</keyword>
<feature type="transmembrane region" description="Helical" evidence="1">
    <location>
        <begin position="261"/>
        <end position="278"/>
    </location>
</feature>
<dbReference type="Proteomes" id="UP000283341">
    <property type="component" value="Unassembled WGS sequence"/>
</dbReference>
<dbReference type="EMBL" id="QRVJ01000030">
    <property type="protein sequence ID" value="RGS33263.1"/>
    <property type="molecule type" value="Genomic_DNA"/>
</dbReference>
<feature type="transmembrane region" description="Helical" evidence="1">
    <location>
        <begin position="98"/>
        <end position="128"/>
    </location>
</feature>
<dbReference type="Proteomes" id="UP000325055">
    <property type="component" value="Unassembled WGS sequence"/>
</dbReference>
<dbReference type="Proteomes" id="UP001266995">
    <property type="component" value="Unassembled WGS sequence"/>
</dbReference>
<feature type="transmembrane region" description="Helical" evidence="1">
    <location>
        <begin position="180"/>
        <end position="201"/>
    </location>
</feature>
<evidence type="ECO:0000256" key="1">
    <source>
        <dbReference type="SAM" id="Phobius"/>
    </source>
</evidence>
<gene>
    <name evidence="2" type="ORF">BcellWH2_02943</name>
    <name evidence="6" type="ORF">DWX97_22400</name>
    <name evidence="4" type="ORF">F2Y81_07615</name>
    <name evidence="3" type="ORF">F2Y86_02470</name>
    <name evidence="5" type="ORF">RO785_25625</name>
</gene>
<evidence type="ECO:0000313" key="6">
    <source>
        <dbReference type="EMBL" id="RGS33263.1"/>
    </source>
</evidence>
<feature type="transmembrane region" description="Helical" evidence="1">
    <location>
        <begin position="56"/>
        <end position="78"/>
    </location>
</feature>
<sequence length="333" mass="38297">MIRSKRLQNRITAGRFTLPAAVFLSLFCWVLTSILLPEIPVMKSNYPLWETIYNDWIPTWASAPLSFLLYGIIGYFLIELNNTFAIIRMRASVQTAIYFLLISVCPAMHQLYAGDIASTAFLISLFFLFKGYQHPHPAGILFYSFLFIGAGSLFFPQLTLFIPIFWIGAYSFQALTPKSFFGGLIGWTLPYWFLFGHAYFYGEIELFYQPFIELVTFHPITLWNFPLWEIATLGYLFLLFIVSSVHCLVAGYEDKIRTRSYLHFLIFLTFCIFVYILLQPAQTFHLLPLLLIGVSILTGHFVVLTNSRASNVFFICALAGLILLFGFNVWMLL</sequence>
<feature type="transmembrane region" description="Helical" evidence="1">
    <location>
        <begin position="12"/>
        <end position="36"/>
    </location>
</feature>
<evidence type="ECO:0000313" key="2">
    <source>
        <dbReference type="EMBL" id="ALJ60181.1"/>
    </source>
</evidence>
<reference evidence="2 7" key="1">
    <citation type="journal article" date="2015" name="Science">
        <title>Genetic determinants of in vivo fitness and diet responsiveness in multiple human gut Bacteroides.</title>
        <authorList>
            <person name="Wu M."/>
            <person name="McNulty N.P."/>
            <person name="Rodionov D.A."/>
            <person name="Khoroshkin M.S."/>
            <person name="Griffin N.W."/>
            <person name="Cheng J."/>
            <person name="Latreille P."/>
            <person name="Kerstetter R.A."/>
            <person name="Terrapon N."/>
            <person name="Henrissat B."/>
            <person name="Osterman A.L."/>
            <person name="Gordon J.I."/>
        </authorList>
    </citation>
    <scope>NUCLEOTIDE SEQUENCE [LARGE SCALE GENOMIC DNA]</scope>
    <source>
        <strain evidence="2 7">WH2</strain>
    </source>
</reference>
<reference evidence="5" key="4">
    <citation type="submission" date="2023-08" db="EMBL/GenBank/DDBJ databases">
        <title>Reintroducing virulent viruses to syntetic microbiomes.</title>
        <authorList>
            <person name="Wilde J."/>
            <person name="Boyes R."/>
            <person name="Robinson A.V."/>
            <person name="Daisley B.A."/>
            <person name="Allen-Vercoe E."/>
        </authorList>
    </citation>
    <scope>NUCLEOTIDE SEQUENCE</scope>
    <source>
        <strain evidence="5">225I_12FAA</strain>
    </source>
</reference>
<protein>
    <recommendedName>
        <fullName evidence="11">Transmembrane protein</fullName>
    </recommendedName>
</protein>
<dbReference type="AlphaFoldDB" id="A0A0P0G7Z8"/>
<keyword evidence="1" id="KW-0812">Transmembrane</keyword>
<feature type="transmembrane region" description="Helical" evidence="1">
    <location>
        <begin position="140"/>
        <end position="168"/>
    </location>
</feature>
<dbReference type="eggNOG" id="ENOG50339DJ">
    <property type="taxonomic scope" value="Bacteria"/>
</dbReference>
<accession>A0A0P0G7Z8</accession>
<keyword evidence="1" id="KW-1133">Transmembrane helix</keyword>
<evidence type="ECO:0000313" key="3">
    <source>
        <dbReference type="EMBL" id="KAA5410771.1"/>
    </source>
</evidence>
<dbReference type="Proteomes" id="UP000448877">
    <property type="component" value="Unassembled WGS sequence"/>
</dbReference>
<dbReference type="KEGG" id="bcel:BcellWH2_02943"/>
<dbReference type="RefSeq" id="WP_007211548.1">
    <property type="nucleotide sequence ID" value="NZ_CABMLT010000003.1"/>
</dbReference>
<proteinExistence type="predicted"/>
<evidence type="ECO:0000313" key="10">
    <source>
        <dbReference type="Proteomes" id="UP000448877"/>
    </source>
</evidence>
<dbReference type="PATRIC" id="fig|246787.4.peg.3043"/>
<reference evidence="6 8" key="2">
    <citation type="submission" date="2018-08" db="EMBL/GenBank/DDBJ databases">
        <title>A genome reference for cultivated species of the human gut microbiota.</title>
        <authorList>
            <person name="Zou Y."/>
            <person name="Xue W."/>
            <person name="Luo G."/>
        </authorList>
    </citation>
    <scope>NUCLEOTIDE SEQUENCE [LARGE SCALE GENOMIC DNA]</scope>
    <source>
        <strain evidence="6 8">AF22-3AC</strain>
    </source>
</reference>
<evidence type="ECO:0000313" key="9">
    <source>
        <dbReference type="Proteomes" id="UP000325055"/>
    </source>
</evidence>
<evidence type="ECO:0000313" key="5">
    <source>
        <dbReference type="EMBL" id="MDT4514350.1"/>
    </source>
</evidence>
<dbReference type="EMBL" id="CP012801">
    <property type="protein sequence ID" value="ALJ60181.1"/>
    <property type="molecule type" value="Genomic_DNA"/>
</dbReference>
<feature type="transmembrane region" description="Helical" evidence="1">
    <location>
        <begin position="312"/>
        <end position="332"/>
    </location>
</feature>
<dbReference type="EMBL" id="VVYW01000002">
    <property type="protein sequence ID" value="KAA5410771.1"/>
    <property type="molecule type" value="Genomic_DNA"/>
</dbReference>
<dbReference type="Proteomes" id="UP000061809">
    <property type="component" value="Chromosome"/>
</dbReference>
<evidence type="ECO:0000313" key="8">
    <source>
        <dbReference type="Proteomes" id="UP000283341"/>
    </source>
</evidence>
<feature type="transmembrane region" description="Helical" evidence="1">
    <location>
        <begin position="227"/>
        <end position="249"/>
    </location>
</feature>
<evidence type="ECO:0000313" key="7">
    <source>
        <dbReference type="Proteomes" id="UP000061809"/>
    </source>
</evidence>
<reference evidence="9 10" key="3">
    <citation type="journal article" date="2019" name="Nat. Med.">
        <title>A library of human gut bacterial isolates paired with longitudinal multiomics data enables mechanistic microbiome research.</title>
        <authorList>
            <person name="Poyet M."/>
            <person name="Groussin M."/>
            <person name="Gibbons S.M."/>
            <person name="Avila-Pacheco J."/>
            <person name="Jiang X."/>
            <person name="Kearney S.M."/>
            <person name="Perrotta A.R."/>
            <person name="Berdy B."/>
            <person name="Zhao S."/>
            <person name="Lieberman T.D."/>
            <person name="Swanson P.K."/>
            <person name="Smith M."/>
            <person name="Roesemann S."/>
            <person name="Alexander J.E."/>
            <person name="Rich S.A."/>
            <person name="Livny J."/>
            <person name="Vlamakis H."/>
            <person name="Clish C."/>
            <person name="Bullock K."/>
            <person name="Deik A."/>
            <person name="Scott J."/>
            <person name="Pierce K.A."/>
            <person name="Xavier R.J."/>
            <person name="Alm E.J."/>
        </authorList>
    </citation>
    <scope>NUCLEOTIDE SEQUENCE [LARGE SCALE GENOMIC DNA]</scope>
    <source>
        <strain evidence="4 10">BIOML-A6</strain>
        <strain evidence="3 9">BIOML-A7</strain>
    </source>
</reference>
<dbReference type="STRING" id="246787.BcellWH2_02943"/>
<evidence type="ECO:0000313" key="4">
    <source>
        <dbReference type="EMBL" id="KAA5420857.1"/>
    </source>
</evidence>
<feature type="transmembrane region" description="Helical" evidence="1">
    <location>
        <begin position="284"/>
        <end position="305"/>
    </location>
</feature>
<dbReference type="GeneID" id="66305732"/>
<dbReference type="EMBL" id="JAVSNH010000002">
    <property type="protein sequence ID" value="MDT4514350.1"/>
    <property type="molecule type" value="Genomic_DNA"/>
</dbReference>
<dbReference type="EMBL" id="VVYV01000009">
    <property type="protein sequence ID" value="KAA5420857.1"/>
    <property type="molecule type" value="Genomic_DNA"/>
</dbReference>
<evidence type="ECO:0008006" key="11">
    <source>
        <dbReference type="Google" id="ProtNLM"/>
    </source>
</evidence>